<evidence type="ECO:0000259" key="5">
    <source>
        <dbReference type="Pfam" id="PF04715"/>
    </source>
</evidence>
<organism evidence="6 7">
    <name type="scientific">Eiseniibacteriota bacterium</name>
    <dbReference type="NCBI Taxonomy" id="2212470"/>
    <lineage>
        <taxon>Bacteria</taxon>
        <taxon>Candidatus Eiseniibacteriota</taxon>
    </lineage>
</organism>
<dbReference type="AlphaFoldDB" id="A0A538UEI3"/>
<dbReference type="EC" id="2.6.1.85" evidence="1"/>
<evidence type="ECO:0000259" key="4">
    <source>
        <dbReference type="Pfam" id="PF00425"/>
    </source>
</evidence>
<dbReference type="InterPro" id="IPR015890">
    <property type="entry name" value="Chorismate_C"/>
</dbReference>
<accession>A0A538UEI3</accession>
<dbReference type="Pfam" id="PF04715">
    <property type="entry name" value="Anth_synt_I_N"/>
    <property type="match status" value="1"/>
</dbReference>
<evidence type="ECO:0000313" key="7">
    <source>
        <dbReference type="Proteomes" id="UP000319771"/>
    </source>
</evidence>
<feature type="domain" description="Chorismate-utilising enzyme C-terminal" evidence="4">
    <location>
        <begin position="193"/>
        <end position="450"/>
    </location>
</feature>
<comment type="caution">
    <text evidence="6">The sequence shown here is derived from an EMBL/GenBank/DDBJ whole genome shotgun (WGS) entry which is preliminary data.</text>
</comment>
<dbReference type="InterPro" id="IPR005801">
    <property type="entry name" value="ADC_synthase"/>
</dbReference>
<feature type="compositionally biased region" description="Basic and acidic residues" evidence="3">
    <location>
        <begin position="286"/>
        <end position="302"/>
    </location>
</feature>
<keyword evidence="2 6" id="KW-0808">Transferase</keyword>
<dbReference type="Pfam" id="PF00425">
    <property type="entry name" value="Chorismate_bind"/>
    <property type="match status" value="1"/>
</dbReference>
<proteinExistence type="predicted"/>
<dbReference type="Proteomes" id="UP000319771">
    <property type="component" value="Unassembled WGS sequence"/>
</dbReference>
<dbReference type="InterPro" id="IPR005802">
    <property type="entry name" value="ADC_synth_comp_1"/>
</dbReference>
<dbReference type="EMBL" id="VBPB01000011">
    <property type="protein sequence ID" value="TMQ74129.1"/>
    <property type="molecule type" value="Genomic_DNA"/>
</dbReference>
<dbReference type="NCBIfam" id="TIGR00553">
    <property type="entry name" value="pabB"/>
    <property type="match status" value="1"/>
</dbReference>
<dbReference type="PANTHER" id="PTHR11236:SF50">
    <property type="entry name" value="AMINODEOXYCHORISMATE SYNTHASE COMPONENT 1"/>
    <property type="match status" value="1"/>
</dbReference>
<dbReference type="InterPro" id="IPR006805">
    <property type="entry name" value="Anth_synth_I_N"/>
</dbReference>
<feature type="region of interest" description="Disordered" evidence="3">
    <location>
        <begin position="280"/>
        <end position="302"/>
    </location>
</feature>
<evidence type="ECO:0000256" key="2">
    <source>
        <dbReference type="ARBA" id="ARBA00022679"/>
    </source>
</evidence>
<dbReference type="PRINTS" id="PR00095">
    <property type="entry name" value="ANTSNTHASEI"/>
</dbReference>
<sequence length="475" mass="52265">MEFYSALPLAEEIEIGDPLAAARSLTWLPHPFLLHSAASSDRARWSFFGADPFAVFAGEHYDDARAMWRALHEQTLASDPGPTLVPFTGGVVGYWAYDFGRRFERLPGLAVDDLGLPDVMLAFYDVVGAFDHETRQCWLFSSGMPLERDIRAGRARDRLAMFVDLLSAGRRSTARLPAVREQLVHPRSTFTPDGYRAAVERVKEHIRAGDIFQANLSQRWSLPVGALDATTLALALTEALDLHSPAPYAAFLGAPDHALASASPERFLELRGRRVETRPIKGTRPRGADAAEDARLREELSESPKDRAENVMIVDVLRNDLGRVCETGSVELDELCALETFPQVFHLTSTITGLLRADRDAFDLLHACFPGGSITGAPKIRAMEIIESLEPKRRHLYTGSIGYIDWDGDADWNIAIRTALVTPEAVHFSAGGGITADSDAEAEYRETLDKAEGLRLALERVLGPIRLAPAMADHA</sequence>
<gene>
    <name evidence="6" type="primary">pabB</name>
    <name evidence="6" type="ORF">E6K81_01120</name>
</gene>
<dbReference type="GO" id="GO:0046820">
    <property type="term" value="F:4-amino-4-deoxychorismate synthase activity"/>
    <property type="evidence" value="ECO:0007669"/>
    <property type="project" value="UniProtKB-EC"/>
</dbReference>
<evidence type="ECO:0000256" key="3">
    <source>
        <dbReference type="SAM" id="MobiDB-lite"/>
    </source>
</evidence>
<dbReference type="SUPFAM" id="SSF56322">
    <property type="entry name" value="ADC synthase"/>
    <property type="match status" value="1"/>
</dbReference>
<name>A0A538UEI3_UNCEI</name>
<dbReference type="GO" id="GO:0000162">
    <property type="term" value="P:L-tryptophan biosynthetic process"/>
    <property type="evidence" value="ECO:0007669"/>
    <property type="project" value="TreeGrafter"/>
</dbReference>
<feature type="domain" description="Anthranilate synthase component I N-terminal" evidence="5">
    <location>
        <begin position="17"/>
        <end position="139"/>
    </location>
</feature>
<dbReference type="GO" id="GO:0009396">
    <property type="term" value="P:folic acid-containing compound biosynthetic process"/>
    <property type="evidence" value="ECO:0007669"/>
    <property type="project" value="InterPro"/>
</dbReference>
<protein>
    <recommendedName>
        <fullName evidence="1">aminodeoxychorismate synthase</fullName>
        <ecNumber evidence="1">2.6.1.85</ecNumber>
    </recommendedName>
</protein>
<reference evidence="6 7" key="1">
    <citation type="journal article" date="2019" name="Nat. Microbiol.">
        <title>Mediterranean grassland soil C-N compound turnover is dependent on rainfall and depth, and is mediated by genomically divergent microorganisms.</title>
        <authorList>
            <person name="Diamond S."/>
            <person name="Andeer P.F."/>
            <person name="Li Z."/>
            <person name="Crits-Christoph A."/>
            <person name="Burstein D."/>
            <person name="Anantharaman K."/>
            <person name="Lane K.R."/>
            <person name="Thomas B.C."/>
            <person name="Pan C."/>
            <person name="Northen T.R."/>
            <person name="Banfield J.F."/>
        </authorList>
    </citation>
    <scope>NUCLEOTIDE SEQUENCE [LARGE SCALE GENOMIC DNA]</scope>
    <source>
        <strain evidence="6">WS_11</strain>
    </source>
</reference>
<dbReference type="PANTHER" id="PTHR11236">
    <property type="entry name" value="AMINOBENZOATE/ANTHRANILATE SYNTHASE"/>
    <property type="match status" value="1"/>
</dbReference>
<evidence type="ECO:0000256" key="1">
    <source>
        <dbReference type="ARBA" id="ARBA00013139"/>
    </source>
</evidence>
<dbReference type="InterPro" id="IPR019999">
    <property type="entry name" value="Anth_synth_I-like"/>
</dbReference>
<dbReference type="Gene3D" id="3.60.120.10">
    <property type="entry name" value="Anthranilate synthase"/>
    <property type="match status" value="1"/>
</dbReference>
<keyword evidence="6" id="KW-0032">Aminotransferase</keyword>
<evidence type="ECO:0000313" key="6">
    <source>
        <dbReference type="EMBL" id="TMQ74129.1"/>
    </source>
</evidence>